<dbReference type="Proteomes" id="UP001256827">
    <property type="component" value="Chromosome"/>
</dbReference>
<accession>A0ABY9T892</accession>
<feature type="domain" description="HTH tetR-type" evidence="3">
    <location>
        <begin position="10"/>
        <end position="70"/>
    </location>
</feature>
<organism evidence="4 5">
    <name type="scientific">Brevibacillus brevis</name>
    <name type="common">Bacillus brevis</name>
    <dbReference type="NCBI Taxonomy" id="1393"/>
    <lineage>
        <taxon>Bacteria</taxon>
        <taxon>Bacillati</taxon>
        <taxon>Bacillota</taxon>
        <taxon>Bacilli</taxon>
        <taxon>Bacillales</taxon>
        <taxon>Paenibacillaceae</taxon>
        <taxon>Brevibacillus</taxon>
    </lineage>
</organism>
<keyword evidence="1 2" id="KW-0238">DNA-binding</keyword>
<dbReference type="InterPro" id="IPR050624">
    <property type="entry name" value="HTH-type_Tx_Regulator"/>
</dbReference>
<dbReference type="InterPro" id="IPR001647">
    <property type="entry name" value="HTH_TetR"/>
</dbReference>
<dbReference type="Pfam" id="PF00440">
    <property type="entry name" value="TetR_N"/>
    <property type="match status" value="1"/>
</dbReference>
<dbReference type="Pfam" id="PF14278">
    <property type="entry name" value="TetR_C_8"/>
    <property type="match status" value="1"/>
</dbReference>
<feature type="DNA-binding region" description="H-T-H motif" evidence="2">
    <location>
        <begin position="33"/>
        <end position="52"/>
    </location>
</feature>
<protein>
    <submittedName>
        <fullName evidence="4">TetR/AcrR family transcriptional regulator</fullName>
    </submittedName>
</protein>
<name>A0ABY9T892_BREBE</name>
<evidence type="ECO:0000313" key="5">
    <source>
        <dbReference type="Proteomes" id="UP001256827"/>
    </source>
</evidence>
<proteinExistence type="predicted"/>
<dbReference type="SUPFAM" id="SSF46689">
    <property type="entry name" value="Homeodomain-like"/>
    <property type="match status" value="1"/>
</dbReference>
<gene>
    <name evidence="4" type="ORF">RGB73_08365</name>
</gene>
<evidence type="ECO:0000259" key="3">
    <source>
        <dbReference type="PROSITE" id="PS50977"/>
    </source>
</evidence>
<dbReference type="Gene3D" id="1.10.357.10">
    <property type="entry name" value="Tetracycline Repressor, domain 2"/>
    <property type="match status" value="1"/>
</dbReference>
<dbReference type="PANTHER" id="PTHR43479">
    <property type="entry name" value="ACREF/ENVCD OPERON REPRESSOR-RELATED"/>
    <property type="match status" value="1"/>
</dbReference>
<evidence type="ECO:0000313" key="4">
    <source>
        <dbReference type="EMBL" id="WNC16313.1"/>
    </source>
</evidence>
<dbReference type="InterPro" id="IPR009057">
    <property type="entry name" value="Homeodomain-like_sf"/>
</dbReference>
<sequence>MDDQLDRRTKRTRQALQSALVALILEKGYDSVTVIDVAQRADYNRGTFYNHYLGKEELLSEIREDFLKGFEKALLAPYKGMQKVQATQTYPSILQLFEHVEGHKDVFQALIAVDKGLVYEMNSVMRESMRRDMHIEMEKTEPPIDYEIMLSYQMSATVGVIMYWAETNFKYSASYMAEQLIALVRARIDHITFKRQP</sequence>
<dbReference type="PANTHER" id="PTHR43479:SF7">
    <property type="entry name" value="TETR-FAMILY TRANSCRIPTIONAL REGULATOR"/>
    <property type="match status" value="1"/>
</dbReference>
<keyword evidence="5" id="KW-1185">Reference proteome</keyword>
<dbReference type="PROSITE" id="PS50977">
    <property type="entry name" value="HTH_TETR_2"/>
    <property type="match status" value="1"/>
</dbReference>
<evidence type="ECO:0000256" key="2">
    <source>
        <dbReference type="PROSITE-ProRule" id="PRU00335"/>
    </source>
</evidence>
<reference evidence="4 5" key="1">
    <citation type="submission" date="2023-09" db="EMBL/GenBank/DDBJ databases">
        <title>Complete Genome and Methylome dissection of Bacillus brevis NEB573 original source of BbsI restriction endonuclease.</title>
        <authorList>
            <person name="Fomenkov A."/>
            <person name="Roberts R.D."/>
        </authorList>
    </citation>
    <scope>NUCLEOTIDE SEQUENCE [LARGE SCALE GENOMIC DNA]</scope>
    <source>
        <strain evidence="4 5">NEB573</strain>
    </source>
</reference>
<dbReference type="EMBL" id="CP134050">
    <property type="protein sequence ID" value="WNC16313.1"/>
    <property type="molecule type" value="Genomic_DNA"/>
</dbReference>
<dbReference type="RefSeq" id="WP_310770867.1">
    <property type="nucleotide sequence ID" value="NZ_CP134050.1"/>
</dbReference>
<dbReference type="PRINTS" id="PR00455">
    <property type="entry name" value="HTHTETR"/>
</dbReference>
<dbReference type="InterPro" id="IPR039532">
    <property type="entry name" value="TetR_C_Firmicutes"/>
</dbReference>
<evidence type="ECO:0000256" key="1">
    <source>
        <dbReference type="ARBA" id="ARBA00023125"/>
    </source>
</evidence>